<dbReference type="Proteomes" id="UP000000267">
    <property type="component" value="Unassembled WGS sequence"/>
</dbReference>
<dbReference type="AlphaFoldDB" id="A7TQY7"/>
<name>A7TQY7_VANPO</name>
<protein>
    <submittedName>
        <fullName evidence="2">Uncharacterized protein</fullName>
    </submittedName>
</protein>
<evidence type="ECO:0000313" key="3">
    <source>
        <dbReference type="Proteomes" id="UP000000267"/>
    </source>
</evidence>
<accession>A7TQY7</accession>
<dbReference type="HOGENOM" id="CLU_3088968_0_0_1"/>
<reference evidence="2 3" key="1">
    <citation type="journal article" date="2007" name="Proc. Natl. Acad. Sci. U.S.A.">
        <title>Independent sorting-out of thousands of duplicated gene pairs in two yeast species descended from a whole-genome duplication.</title>
        <authorList>
            <person name="Scannell D.R."/>
            <person name="Frank A.C."/>
            <person name="Conant G.C."/>
            <person name="Byrne K.P."/>
            <person name="Woolfit M."/>
            <person name="Wolfe K.H."/>
        </authorList>
    </citation>
    <scope>NUCLEOTIDE SEQUENCE [LARGE SCALE GENOMIC DNA]</scope>
    <source>
        <strain evidence="3">ATCC 22028 / DSM 70294 / BCRC 21397 / CBS 2163 / NBRC 10782 / NRRL Y-8283 / UCD 57-17</strain>
    </source>
</reference>
<keyword evidence="1" id="KW-0472">Membrane</keyword>
<dbReference type="GeneID" id="5543406"/>
<dbReference type="GO" id="GO:0070096">
    <property type="term" value="P:mitochondrial outer membrane translocase complex assembly"/>
    <property type="evidence" value="ECO:0007669"/>
    <property type="project" value="EnsemblFungi"/>
</dbReference>
<sequence length="52" mass="6206">MFSFFKQIRDIFTESHTSYQQIQLSRKAFFQFLGYLSSCVLITLVTQSNYLE</sequence>
<dbReference type="OMA" id="NIFVESH"/>
<dbReference type="PhylomeDB" id="A7TQY7"/>
<dbReference type="OrthoDB" id="2122015at2759"/>
<gene>
    <name evidence="2" type="ORF">Kpol_448p12</name>
</gene>
<dbReference type="InterPro" id="IPR035195">
    <property type="entry name" value="Emr1"/>
</dbReference>
<dbReference type="EMBL" id="DS480466">
    <property type="protein sequence ID" value="EDO15324.1"/>
    <property type="molecule type" value="Genomic_DNA"/>
</dbReference>
<dbReference type="KEGG" id="vpo:Kpol_448p12"/>
<keyword evidence="1" id="KW-0812">Transmembrane</keyword>
<dbReference type="RefSeq" id="XP_001643182.1">
    <property type="nucleotide sequence ID" value="XM_001643132.1"/>
</dbReference>
<dbReference type="FunCoup" id="A7TQY7">
    <property type="interactions" value="10"/>
</dbReference>
<dbReference type="eggNOG" id="ENOG502SBQD">
    <property type="taxonomic scope" value="Eukaryota"/>
</dbReference>
<dbReference type="GO" id="GO:0001401">
    <property type="term" value="C:SAM complex"/>
    <property type="evidence" value="ECO:0007669"/>
    <property type="project" value="EnsemblFungi"/>
</dbReference>
<dbReference type="Pfam" id="PF17237">
    <property type="entry name" value="Emr1"/>
    <property type="match status" value="1"/>
</dbReference>
<organism evidence="3">
    <name type="scientific">Vanderwaltozyma polyspora (strain ATCC 22028 / DSM 70294 / BCRC 21397 / CBS 2163 / NBRC 10782 / NRRL Y-8283 / UCD 57-17)</name>
    <name type="common">Kluyveromyces polysporus</name>
    <dbReference type="NCBI Taxonomy" id="436907"/>
    <lineage>
        <taxon>Eukaryota</taxon>
        <taxon>Fungi</taxon>
        <taxon>Dikarya</taxon>
        <taxon>Ascomycota</taxon>
        <taxon>Saccharomycotina</taxon>
        <taxon>Saccharomycetes</taxon>
        <taxon>Saccharomycetales</taxon>
        <taxon>Saccharomycetaceae</taxon>
        <taxon>Vanderwaltozyma</taxon>
    </lineage>
</organism>
<evidence type="ECO:0000256" key="1">
    <source>
        <dbReference type="SAM" id="Phobius"/>
    </source>
</evidence>
<keyword evidence="1" id="KW-1133">Transmembrane helix</keyword>
<dbReference type="InParanoid" id="A7TQY7"/>
<evidence type="ECO:0000313" key="2">
    <source>
        <dbReference type="EMBL" id="EDO15324.1"/>
    </source>
</evidence>
<keyword evidence="3" id="KW-1185">Reference proteome</keyword>
<feature type="transmembrane region" description="Helical" evidence="1">
    <location>
        <begin position="28"/>
        <end position="46"/>
    </location>
</feature>
<proteinExistence type="predicted"/>